<feature type="domain" description="TonB-dependent receptor-like beta-barrel" evidence="12">
    <location>
        <begin position="329"/>
        <end position="758"/>
    </location>
</feature>
<dbReference type="Pfam" id="PF07715">
    <property type="entry name" value="Plug"/>
    <property type="match status" value="1"/>
</dbReference>
<dbReference type="InterPro" id="IPR036942">
    <property type="entry name" value="Beta-barrel_TonB_sf"/>
</dbReference>
<evidence type="ECO:0000313" key="15">
    <source>
        <dbReference type="Proteomes" id="UP000273898"/>
    </source>
</evidence>
<keyword evidence="8 9" id="KW-0998">Cell outer membrane</keyword>
<dbReference type="PANTHER" id="PTHR30069">
    <property type="entry name" value="TONB-DEPENDENT OUTER MEMBRANE RECEPTOR"/>
    <property type="match status" value="1"/>
</dbReference>
<dbReference type="GO" id="GO:0009279">
    <property type="term" value="C:cell outer membrane"/>
    <property type="evidence" value="ECO:0007669"/>
    <property type="project" value="UniProtKB-SubCell"/>
</dbReference>
<evidence type="ECO:0000256" key="1">
    <source>
        <dbReference type="ARBA" id="ARBA00004571"/>
    </source>
</evidence>
<keyword evidence="4 9" id="KW-0812">Transmembrane</keyword>
<organism evidence="14 15">
    <name type="scientific">Pedobacter alluvionis</name>
    <dbReference type="NCBI Taxonomy" id="475253"/>
    <lineage>
        <taxon>Bacteria</taxon>
        <taxon>Pseudomonadati</taxon>
        <taxon>Bacteroidota</taxon>
        <taxon>Sphingobacteriia</taxon>
        <taxon>Sphingobacteriales</taxon>
        <taxon>Sphingobacteriaceae</taxon>
        <taxon>Pedobacter</taxon>
    </lineage>
</organism>
<sequence>MLALPKFRNCMKHQYIKFFATAFIMLSTITLFAQTGKGTITGKVVDSLGNSIAFVNIQVKKQNLKTTSGKTGAFKLMDVPAGNQQIRISITGYDQLEQVVSVTANDTTQVTFVLKEQRSELNDVIVSASRRPESLSQTPSSVTVLTAKELNTQSAISPNLANILSYSVPGLGFSTNQTGNSGQTLRGRNVLVLIDGIPQSTPLRAGGRDIRSIDPSVIERVEVIKGATAIYGNGAEGGLINYITKKADQGKSFGGYSQAGITGNLKGDSTIGYRFSQQLYGKTGKFDYLVSGMFEKTGVYRDAEGLVISPEYGLGETRSYNGFVKLGYNFTPKQRLQVMYNYFSSRQHSKYITKDGVYGQSPAIGIYGTRLGEDEGTRFNHNANLQYTNQQIFGKTDLTANVYYQDFYTIYSNSASFFGSGQSAITSTKKGARINLNTPFKVTDQVPMQLNYGLDLMNDKTAQSLTDGRLWVPNMNMVNFAPYLQASATLINDLTIKGGLRVENINIDVDDFNTLATGANGAGSIAVQGGKLNYNALVFNAGARYSKFKFFNPFISYAQSFSVFELGRVLRAAKSNTLSQLETKPIIVNNYEAGFSSSVGKLNFSAAYYYSTSKLGANLLEVNGTYISQRIPERVYGFEIQADYQLLQELSIGGNYAQVEGKGDVDNDGNFNGEKDVYLNTTRIPPSKTTVYLKYSGIKNLSLDVNWMRVGNRDRFKTNAAGKYLIGEGPVKAFNLFNVAAVYQVTQPLKLSLGIENLLNKVYYPAISQFYGSNVNYVRGNGRRFNLSLGYAF</sequence>
<protein>
    <submittedName>
        <fullName evidence="14">Iron complex outermembrane receptor protein</fullName>
    </submittedName>
</protein>
<dbReference type="PROSITE" id="PS01156">
    <property type="entry name" value="TONB_DEPENDENT_REC_2"/>
    <property type="match status" value="1"/>
</dbReference>
<gene>
    <name evidence="14" type="ORF">BCL90_1288</name>
</gene>
<dbReference type="InterPro" id="IPR012910">
    <property type="entry name" value="Plug_dom"/>
</dbReference>
<comment type="caution">
    <text evidence="14">The sequence shown here is derived from an EMBL/GenBank/DDBJ whole genome shotgun (WGS) entry which is preliminary data.</text>
</comment>
<evidence type="ECO:0000256" key="5">
    <source>
        <dbReference type="ARBA" id="ARBA00022729"/>
    </source>
</evidence>
<dbReference type="EMBL" id="RCCK01000010">
    <property type="protein sequence ID" value="RLJ80508.1"/>
    <property type="molecule type" value="Genomic_DNA"/>
</dbReference>
<evidence type="ECO:0000313" key="14">
    <source>
        <dbReference type="EMBL" id="RLJ80508.1"/>
    </source>
</evidence>
<comment type="subcellular location">
    <subcellularLocation>
        <location evidence="1 9">Cell outer membrane</location>
        <topology evidence="1 9">Multi-pass membrane protein</topology>
    </subcellularLocation>
</comment>
<dbReference type="CDD" id="cd01347">
    <property type="entry name" value="ligand_gated_channel"/>
    <property type="match status" value="1"/>
</dbReference>
<dbReference type="InterPro" id="IPR010917">
    <property type="entry name" value="TonB_rcpt_CS"/>
</dbReference>
<evidence type="ECO:0000256" key="4">
    <source>
        <dbReference type="ARBA" id="ARBA00022692"/>
    </source>
</evidence>
<evidence type="ECO:0000256" key="6">
    <source>
        <dbReference type="ARBA" id="ARBA00023077"/>
    </source>
</evidence>
<keyword evidence="3 9" id="KW-1134">Transmembrane beta strand</keyword>
<dbReference type="InterPro" id="IPR000531">
    <property type="entry name" value="Beta-barrel_TonB"/>
</dbReference>
<keyword evidence="7 9" id="KW-0472">Membrane</keyword>
<dbReference type="Proteomes" id="UP000273898">
    <property type="component" value="Unassembled WGS sequence"/>
</dbReference>
<feature type="domain" description="TonB-dependent receptor plug" evidence="13">
    <location>
        <begin position="135"/>
        <end position="238"/>
    </location>
</feature>
<keyword evidence="14" id="KW-0675">Receptor</keyword>
<proteinExistence type="inferred from homology"/>
<dbReference type="Gene3D" id="2.170.130.10">
    <property type="entry name" value="TonB-dependent receptor, plug domain"/>
    <property type="match status" value="1"/>
</dbReference>
<keyword evidence="6 10" id="KW-0798">TonB box</keyword>
<dbReference type="InterPro" id="IPR008969">
    <property type="entry name" value="CarboxyPept-like_regulatory"/>
</dbReference>
<evidence type="ECO:0000259" key="12">
    <source>
        <dbReference type="Pfam" id="PF00593"/>
    </source>
</evidence>
<dbReference type="GO" id="GO:0044718">
    <property type="term" value="P:siderophore transmembrane transport"/>
    <property type="evidence" value="ECO:0007669"/>
    <property type="project" value="TreeGrafter"/>
</dbReference>
<comment type="similarity">
    <text evidence="9 10">Belongs to the TonB-dependent receptor family.</text>
</comment>
<evidence type="ECO:0000256" key="8">
    <source>
        <dbReference type="ARBA" id="ARBA00023237"/>
    </source>
</evidence>
<dbReference type="GO" id="GO:0015344">
    <property type="term" value="F:siderophore uptake transmembrane transporter activity"/>
    <property type="evidence" value="ECO:0007669"/>
    <property type="project" value="TreeGrafter"/>
</dbReference>
<feature type="chain" id="PRO_5019791560" evidence="11">
    <location>
        <begin position="34"/>
        <end position="793"/>
    </location>
</feature>
<name>A0A497YCU4_9SPHI</name>
<dbReference type="SUPFAM" id="SSF49464">
    <property type="entry name" value="Carboxypeptidase regulatory domain-like"/>
    <property type="match status" value="1"/>
</dbReference>
<dbReference type="Gene3D" id="2.60.40.1120">
    <property type="entry name" value="Carboxypeptidase-like, regulatory domain"/>
    <property type="match status" value="1"/>
</dbReference>
<dbReference type="InterPro" id="IPR039426">
    <property type="entry name" value="TonB-dep_rcpt-like"/>
</dbReference>
<evidence type="ECO:0000256" key="11">
    <source>
        <dbReference type="SAM" id="SignalP"/>
    </source>
</evidence>
<evidence type="ECO:0000256" key="7">
    <source>
        <dbReference type="ARBA" id="ARBA00023136"/>
    </source>
</evidence>
<dbReference type="PROSITE" id="PS52016">
    <property type="entry name" value="TONB_DEPENDENT_REC_3"/>
    <property type="match status" value="1"/>
</dbReference>
<accession>A0A497YCU4</accession>
<keyword evidence="5 11" id="KW-0732">Signal</keyword>
<dbReference type="Pfam" id="PF13715">
    <property type="entry name" value="CarbopepD_reg_2"/>
    <property type="match status" value="1"/>
</dbReference>
<feature type="signal peptide" evidence="11">
    <location>
        <begin position="1"/>
        <end position="33"/>
    </location>
</feature>
<evidence type="ECO:0000256" key="10">
    <source>
        <dbReference type="RuleBase" id="RU003357"/>
    </source>
</evidence>
<evidence type="ECO:0000259" key="13">
    <source>
        <dbReference type="Pfam" id="PF07715"/>
    </source>
</evidence>
<evidence type="ECO:0000256" key="2">
    <source>
        <dbReference type="ARBA" id="ARBA00022448"/>
    </source>
</evidence>
<dbReference type="PANTHER" id="PTHR30069:SF42">
    <property type="entry name" value="FERRIC AEROBACTIN RECEPTOR"/>
    <property type="match status" value="1"/>
</dbReference>
<evidence type="ECO:0000256" key="3">
    <source>
        <dbReference type="ARBA" id="ARBA00022452"/>
    </source>
</evidence>
<keyword evidence="2 9" id="KW-0813">Transport</keyword>
<dbReference type="Pfam" id="PF00593">
    <property type="entry name" value="TonB_dep_Rec_b-barrel"/>
    <property type="match status" value="1"/>
</dbReference>
<reference evidence="14 15" key="1">
    <citation type="submission" date="2018-10" db="EMBL/GenBank/DDBJ databases">
        <title>Genomic Encyclopedia of Archaeal and Bacterial Type Strains, Phase II (KMG-II): from individual species to whole genera.</title>
        <authorList>
            <person name="Goeker M."/>
        </authorList>
    </citation>
    <scope>NUCLEOTIDE SEQUENCE [LARGE SCALE GENOMIC DNA]</scope>
    <source>
        <strain evidence="14 15">DSM 19624</strain>
    </source>
</reference>
<dbReference type="AlphaFoldDB" id="A0A497YCU4"/>
<evidence type="ECO:0000256" key="9">
    <source>
        <dbReference type="PROSITE-ProRule" id="PRU01360"/>
    </source>
</evidence>
<dbReference type="Gene3D" id="2.40.170.20">
    <property type="entry name" value="TonB-dependent receptor, beta-barrel domain"/>
    <property type="match status" value="1"/>
</dbReference>
<dbReference type="SUPFAM" id="SSF56935">
    <property type="entry name" value="Porins"/>
    <property type="match status" value="1"/>
</dbReference>
<dbReference type="InterPro" id="IPR037066">
    <property type="entry name" value="Plug_dom_sf"/>
</dbReference>